<keyword evidence="6" id="KW-1185">Reference proteome</keyword>
<feature type="transmembrane region" description="Helical" evidence="3">
    <location>
        <begin position="241"/>
        <end position="261"/>
    </location>
</feature>
<keyword evidence="2" id="KW-0378">Hydrolase</keyword>
<evidence type="ECO:0000313" key="5">
    <source>
        <dbReference type="EMBL" id="MFB9904366.1"/>
    </source>
</evidence>
<name>A0ABV5ZXC2_9PSEU</name>
<dbReference type="InterPro" id="IPR002018">
    <property type="entry name" value="CarbesteraseB"/>
</dbReference>
<dbReference type="Gene3D" id="3.40.50.1820">
    <property type="entry name" value="alpha/beta hydrolase"/>
    <property type="match status" value="1"/>
</dbReference>
<dbReference type="InterPro" id="IPR029058">
    <property type="entry name" value="AB_hydrolase_fold"/>
</dbReference>
<dbReference type="PANTHER" id="PTHR11559">
    <property type="entry name" value="CARBOXYLESTERASE"/>
    <property type="match status" value="1"/>
</dbReference>
<dbReference type="Pfam" id="PF06197">
    <property type="entry name" value="DUF998"/>
    <property type="match status" value="1"/>
</dbReference>
<feature type="transmembrane region" description="Helical" evidence="3">
    <location>
        <begin position="188"/>
        <end position="206"/>
    </location>
</feature>
<comment type="caution">
    <text evidence="5">The sequence shown here is derived from an EMBL/GenBank/DDBJ whole genome shotgun (WGS) entry which is preliminary data.</text>
</comment>
<evidence type="ECO:0000256" key="3">
    <source>
        <dbReference type="SAM" id="Phobius"/>
    </source>
</evidence>
<protein>
    <submittedName>
        <fullName evidence="5">Carboxylesterase family protein</fullName>
    </submittedName>
</protein>
<reference evidence="5 6" key="1">
    <citation type="submission" date="2024-09" db="EMBL/GenBank/DDBJ databases">
        <authorList>
            <person name="Sun Q."/>
            <person name="Mori K."/>
        </authorList>
    </citation>
    <scope>NUCLEOTIDE SEQUENCE [LARGE SCALE GENOMIC DNA]</scope>
    <source>
        <strain evidence="5 6">TBRC 7907</strain>
    </source>
</reference>
<evidence type="ECO:0000256" key="2">
    <source>
        <dbReference type="ARBA" id="ARBA00022801"/>
    </source>
</evidence>
<feature type="transmembrane region" description="Helical" evidence="3">
    <location>
        <begin position="96"/>
        <end position="113"/>
    </location>
</feature>
<dbReference type="RefSeq" id="WP_377851567.1">
    <property type="nucleotide sequence ID" value="NZ_JBHLZU010000009.1"/>
</dbReference>
<evidence type="ECO:0000256" key="1">
    <source>
        <dbReference type="ARBA" id="ARBA00005964"/>
    </source>
</evidence>
<dbReference type="InterPro" id="IPR019826">
    <property type="entry name" value="Carboxylesterase_B_AS"/>
</dbReference>
<feature type="transmembrane region" description="Helical" evidence="3">
    <location>
        <begin position="218"/>
        <end position="235"/>
    </location>
</feature>
<evidence type="ECO:0000259" key="4">
    <source>
        <dbReference type="Pfam" id="PF00135"/>
    </source>
</evidence>
<keyword evidence="3" id="KW-0472">Membrane</keyword>
<evidence type="ECO:0000313" key="6">
    <source>
        <dbReference type="Proteomes" id="UP001589693"/>
    </source>
</evidence>
<keyword evidence="3" id="KW-1133">Transmembrane helix</keyword>
<gene>
    <name evidence="5" type="ORF">ACFFQA_10500</name>
</gene>
<feature type="transmembrane region" description="Helical" evidence="3">
    <location>
        <begin position="266"/>
        <end position="287"/>
    </location>
</feature>
<dbReference type="EMBL" id="JBHLZU010000009">
    <property type="protein sequence ID" value="MFB9904366.1"/>
    <property type="molecule type" value="Genomic_DNA"/>
</dbReference>
<keyword evidence="3" id="KW-0812">Transmembrane</keyword>
<dbReference type="Pfam" id="PF00135">
    <property type="entry name" value="COesterase"/>
    <property type="match status" value="1"/>
</dbReference>
<dbReference type="InterPro" id="IPR009339">
    <property type="entry name" value="DUF998"/>
</dbReference>
<accession>A0ABV5ZXC2</accession>
<sequence length="816" mass="87378">MNRRARLGAVLWVLVAQYFVLLAVVESQWRTPYSWMRNAISDLGAATCFHSAQVDGWVCSPWYVASGVSWTLAGLCLTAGALLIRPLFPDVRTARIGLALFAVSGLGLAVVGLNPEDTSTVPHFLGAVVAIPAGEAAMLLTGLALARTARWRRLGRFGAGAAVVAAVAFVLMVAGIGGPGLFGLWERIAAFPVLLWAVFCGVALAARPAESRLLRPRWWIPLSAVTVVSFALLHLNQSPFWGWVIVVELLVGLALIARYWLNRRPLVQALAWSVAAVVLFATAVVVYPPPANRAAGAAGAGTTGVVHTQDGPVSGVYNGDRSVEIFAGVPYAMPPTGSRRWRPPEPPARRTEVLTANHFADSPMQSSSGFLARALTTVTSVPLANSLVNPYPSSEDPLYLNIWRSAKPKSQKLPVLVYVPGGGFVSGSGSLPVYDGENLARRGDVLTVTINYRLGVFGFLSHPELAAESEHAASGNYGLMDQIAALTWVKENIAAFGGDPDRVTIAGESAGGESVCILSVTPLAKGLVDGVIGSSGACMGTVGHTASGDQADTRAAAEEAGRQLSASLKGASVNDMRAMSTKDVYDAARKITGHWRPSIDGYVLGKAPSEIYSEGGQHDVPILAGSNADESSLSLVSPPDTDPAQYRETVRARYGSQAESFLRLYPGDTAEQVLSSTLQAKTDKIMTRAVHRWTRLQARTGRSDAYLYHFTHVPPEPALAKFGAYHGAEIMYAYDNLGKDGNAVYAAPDYRLRDQMSGYWANFAKTGDPNGPGLPRWNRTQDDPEQLMELSGDSRMIPRPRKEHIDFWMAYQGPVA</sequence>
<feature type="transmembrane region" description="Helical" evidence="3">
    <location>
        <begin position="62"/>
        <end position="84"/>
    </location>
</feature>
<comment type="similarity">
    <text evidence="1">Belongs to the type-B carboxylesterase/lipase family.</text>
</comment>
<dbReference type="PROSITE" id="PS00122">
    <property type="entry name" value="CARBOXYLESTERASE_B_1"/>
    <property type="match status" value="1"/>
</dbReference>
<feature type="domain" description="Carboxylesterase type B" evidence="4">
    <location>
        <begin position="304"/>
        <end position="808"/>
    </location>
</feature>
<feature type="transmembrane region" description="Helical" evidence="3">
    <location>
        <begin position="157"/>
        <end position="182"/>
    </location>
</feature>
<dbReference type="SUPFAM" id="SSF53474">
    <property type="entry name" value="alpha/beta-Hydrolases"/>
    <property type="match status" value="1"/>
</dbReference>
<organism evidence="5 6">
    <name type="scientific">Allokutzneria oryzae</name>
    <dbReference type="NCBI Taxonomy" id="1378989"/>
    <lineage>
        <taxon>Bacteria</taxon>
        <taxon>Bacillati</taxon>
        <taxon>Actinomycetota</taxon>
        <taxon>Actinomycetes</taxon>
        <taxon>Pseudonocardiales</taxon>
        <taxon>Pseudonocardiaceae</taxon>
        <taxon>Allokutzneria</taxon>
    </lineage>
</organism>
<proteinExistence type="inferred from homology"/>
<dbReference type="InterPro" id="IPR050309">
    <property type="entry name" value="Type-B_Carboxylest/Lipase"/>
</dbReference>
<dbReference type="Proteomes" id="UP001589693">
    <property type="component" value="Unassembled WGS sequence"/>
</dbReference>
<feature type="transmembrane region" description="Helical" evidence="3">
    <location>
        <begin position="125"/>
        <end position="145"/>
    </location>
</feature>